<dbReference type="PANTHER" id="PTHR31891:SF1">
    <property type="entry name" value="FORMAMIDASE C869.04-RELATED"/>
    <property type="match status" value="1"/>
</dbReference>
<protein>
    <submittedName>
        <fullName evidence="1">Acetamidase/formamidase</fullName>
    </submittedName>
</protein>
<dbReference type="PANTHER" id="PTHR31891">
    <property type="entry name" value="FORMAMIDASE C869.04-RELATED"/>
    <property type="match status" value="1"/>
</dbReference>
<dbReference type="AlphaFoldDB" id="A0A1I2J8D0"/>
<accession>A0A1I2J8D0</accession>
<reference evidence="2" key="1">
    <citation type="submission" date="2016-10" db="EMBL/GenBank/DDBJ databases">
        <authorList>
            <person name="Varghese N."/>
            <person name="Submissions S."/>
        </authorList>
    </citation>
    <scope>NUCLEOTIDE SEQUENCE [LARGE SCALE GENOMIC DNA]</scope>
    <source>
        <strain evidence="2">ATCC 25963</strain>
    </source>
</reference>
<dbReference type="Gene3D" id="3.10.28.20">
    <property type="entry name" value="Acetamidase/Formamidase-like domains"/>
    <property type="match status" value="1"/>
</dbReference>
<keyword evidence="2" id="KW-1185">Reference proteome</keyword>
<dbReference type="InterPro" id="IPR004304">
    <property type="entry name" value="FmdA_AmdA"/>
</dbReference>
<dbReference type="EMBL" id="FOMX01000126">
    <property type="protein sequence ID" value="SFF49166.1"/>
    <property type="molecule type" value="Genomic_DNA"/>
</dbReference>
<evidence type="ECO:0000313" key="2">
    <source>
        <dbReference type="Proteomes" id="UP000199400"/>
    </source>
</evidence>
<dbReference type="STRING" id="54.SAMN02745121_09165"/>
<proteinExistence type="predicted"/>
<gene>
    <name evidence="1" type="ORF">SAMN02745121_09165</name>
</gene>
<dbReference type="Gene3D" id="2.60.120.580">
    <property type="entry name" value="Acetamidase/Formamidase-like domains"/>
    <property type="match status" value="1"/>
</dbReference>
<sequence length="455" mass="48576">MVGHRLHKLPGAMMAKTTLCVLAALLVCCILPKASLAGDSVHQSWLVTTDLWGNPSYQALELDRTGTRLSGVLDGDKLEGELTGKVVRFVVTDRRQSTYVYQGTLSGGTIRGTADYPDSNNPKVRVKHAFAAQLLPERPPGPPRRHEFKPTDYSNEFTPHRKPVLTIWPGDSVHTTTIDSGGVDEHGVTRALFGNPQIGPFYVGGANPGDTLVVRIVRLRLNRDHADSLDSIVGRALVPGLAATAAELGKPVRWRIDRANGTASPETPSERLKNFKVPVRPMLGGLAVAPGFGSPPISTGDTGRFGGNMDFNEVVEGNTVYLPVLQPGALLYLGDAHALQGDGETSQYALETSMEVEFTVDVVRGKSISAPRVESPTQIMALGQAGSLDDALRSATFGLTQWLMQDYGLSLSEVAQVLGSSVQYVVANLAGRSVGVAAKLDKSRLAGLVPVASER</sequence>
<organism evidence="1 2">
    <name type="scientific">Nannocystis exedens</name>
    <dbReference type="NCBI Taxonomy" id="54"/>
    <lineage>
        <taxon>Bacteria</taxon>
        <taxon>Pseudomonadati</taxon>
        <taxon>Myxococcota</taxon>
        <taxon>Polyangia</taxon>
        <taxon>Nannocystales</taxon>
        <taxon>Nannocystaceae</taxon>
        <taxon>Nannocystis</taxon>
    </lineage>
</organism>
<dbReference type="Proteomes" id="UP000199400">
    <property type="component" value="Unassembled WGS sequence"/>
</dbReference>
<dbReference type="GO" id="GO:0016811">
    <property type="term" value="F:hydrolase activity, acting on carbon-nitrogen (but not peptide) bonds, in linear amides"/>
    <property type="evidence" value="ECO:0007669"/>
    <property type="project" value="InterPro"/>
</dbReference>
<dbReference type="Pfam" id="PF03069">
    <property type="entry name" value="FmdA_AmdA"/>
    <property type="match status" value="1"/>
</dbReference>
<dbReference type="SUPFAM" id="SSF141130">
    <property type="entry name" value="Acetamidase/Formamidase-like"/>
    <property type="match status" value="1"/>
</dbReference>
<evidence type="ECO:0000313" key="1">
    <source>
        <dbReference type="EMBL" id="SFF49166.1"/>
    </source>
</evidence>
<name>A0A1I2J8D0_9BACT</name>